<dbReference type="InterPro" id="IPR016181">
    <property type="entry name" value="Acyl_CoA_acyltransferase"/>
</dbReference>
<dbReference type="GO" id="GO:0016747">
    <property type="term" value="F:acyltransferase activity, transferring groups other than amino-acyl groups"/>
    <property type="evidence" value="ECO:0007669"/>
    <property type="project" value="InterPro"/>
</dbReference>
<dbReference type="EMBL" id="RAQO01000010">
    <property type="protein sequence ID" value="RKF13772.1"/>
    <property type="molecule type" value="Genomic_DNA"/>
</dbReference>
<name>A0A420E7T2_9ALTE</name>
<dbReference type="Gene3D" id="3.40.630.30">
    <property type="match status" value="1"/>
</dbReference>
<dbReference type="PANTHER" id="PTHR43617">
    <property type="entry name" value="L-AMINO ACID N-ACETYLTRANSFERASE"/>
    <property type="match status" value="1"/>
</dbReference>
<sequence length="154" mass="17328">MSEADLKDAAFVHQREFARQQRSLEWLRCNLSAYPRFLSYVVVVDNTVVGYISWAQKSGFRPEVVLELEQLAVLSNYQGKGLGRALIKQSLVLVEKQLSDTGSSIKHIMLTTRADNHAQKLYRSALGAEIEATIANLYSADEVLMIARNVNLRT</sequence>
<comment type="caution">
    <text evidence="2">The sequence shown here is derived from an EMBL/GenBank/DDBJ whole genome shotgun (WGS) entry which is preliminary data.</text>
</comment>
<dbReference type="Proteomes" id="UP000286482">
    <property type="component" value="Unassembled WGS sequence"/>
</dbReference>
<dbReference type="AlphaFoldDB" id="A0A420E7T2"/>
<organism evidence="2 3">
    <name type="scientific">Alginatibacterium sediminis</name>
    <dbReference type="NCBI Taxonomy" id="2164068"/>
    <lineage>
        <taxon>Bacteria</taxon>
        <taxon>Pseudomonadati</taxon>
        <taxon>Pseudomonadota</taxon>
        <taxon>Gammaproteobacteria</taxon>
        <taxon>Alteromonadales</taxon>
        <taxon>Alteromonadaceae</taxon>
        <taxon>Alginatibacterium</taxon>
    </lineage>
</organism>
<proteinExistence type="predicted"/>
<accession>A0A420E7T2</accession>
<keyword evidence="3" id="KW-1185">Reference proteome</keyword>
<evidence type="ECO:0000259" key="1">
    <source>
        <dbReference type="PROSITE" id="PS51186"/>
    </source>
</evidence>
<gene>
    <name evidence="2" type="ORF">DBZ36_18105</name>
</gene>
<keyword evidence="2" id="KW-0808">Transferase</keyword>
<dbReference type="CDD" id="cd04301">
    <property type="entry name" value="NAT_SF"/>
    <property type="match status" value="1"/>
</dbReference>
<feature type="domain" description="N-acetyltransferase" evidence="1">
    <location>
        <begin position="1"/>
        <end position="150"/>
    </location>
</feature>
<dbReference type="InterPro" id="IPR000182">
    <property type="entry name" value="GNAT_dom"/>
</dbReference>
<dbReference type="OrthoDB" id="336415at2"/>
<dbReference type="SUPFAM" id="SSF55729">
    <property type="entry name" value="Acyl-CoA N-acyltransferases (Nat)"/>
    <property type="match status" value="1"/>
</dbReference>
<dbReference type="Pfam" id="PF00583">
    <property type="entry name" value="Acetyltransf_1"/>
    <property type="match status" value="1"/>
</dbReference>
<evidence type="ECO:0000313" key="3">
    <source>
        <dbReference type="Proteomes" id="UP000286482"/>
    </source>
</evidence>
<dbReference type="PROSITE" id="PS51186">
    <property type="entry name" value="GNAT"/>
    <property type="match status" value="1"/>
</dbReference>
<protein>
    <submittedName>
        <fullName evidence="2">GNAT family N-acetyltransferase</fullName>
    </submittedName>
</protein>
<reference evidence="2 3" key="1">
    <citation type="submission" date="2018-09" db="EMBL/GenBank/DDBJ databases">
        <authorList>
            <person name="Wang Z."/>
        </authorList>
    </citation>
    <scope>NUCLEOTIDE SEQUENCE [LARGE SCALE GENOMIC DNA]</scope>
    <source>
        <strain evidence="2 3">ALS 81</strain>
    </source>
</reference>
<dbReference type="InterPro" id="IPR050276">
    <property type="entry name" value="MshD_Acetyltransferase"/>
</dbReference>
<evidence type="ECO:0000313" key="2">
    <source>
        <dbReference type="EMBL" id="RKF13772.1"/>
    </source>
</evidence>